<dbReference type="Proteomes" id="UP000694397">
    <property type="component" value="Chromosome 10"/>
</dbReference>
<comment type="subcellular location">
    <subcellularLocation>
        <location evidence="1">Secreted</location>
    </subcellularLocation>
</comment>
<comment type="similarity">
    <text evidence="2">Belongs to the IL-6 superfamily.</text>
</comment>
<proteinExistence type="inferred from homology"/>
<accession>A0A8C9SRE3</accession>
<organism evidence="5 6">
    <name type="scientific">Scleropages formosus</name>
    <name type="common">Asian bonytongue</name>
    <name type="synonym">Osteoglossum formosum</name>
    <dbReference type="NCBI Taxonomy" id="113540"/>
    <lineage>
        <taxon>Eukaryota</taxon>
        <taxon>Metazoa</taxon>
        <taxon>Chordata</taxon>
        <taxon>Craniata</taxon>
        <taxon>Vertebrata</taxon>
        <taxon>Euteleostomi</taxon>
        <taxon>Actinopterygii</taxon>
        <taxon>Neopterygii</taxon>
        <taxon>Teleostei</taxon>
        <taxon>Osteoglossocephala</taxon>
        <taxon>Osteoglossomorpha</taxon>
        <taxon>Osteoglossiformes</taxon>
        <taxon>Osteoglossidae</taxon>
        <taxon>Scleropages</taxon>
    </lineage>
</organism>
<dbReference type="PANTHER" id="PTHR21353:SF9">
    <property type="match status" value="1"/>
</dbReference>
<reference evidence="5" key="2">
    <citation type="submission" date="2025-08" db="UniProtKB">
        <authorList>
            <consortium name="Ensembl"/>
        </authorList>
    </citation>
    <scope>IDENTIFICATION</scope>
</reference>
<evidence type="ECO:0000313" key="5">
    <source>
        <dbReference type="Ensembl" id="ENSSFOP00015041360.1"/>
    </source>
</evidence>
<dbReference type="Ensembl" id="ENSSFOT00015044059.1">
    <property type="protein sequence ID" value="ENSSFOP00015041360.1"/>
    <property type="gene ID" value="ENSSFOG00015024350.1"/>
</dbReference>
<name>A0A8C9SRE3_SCLFO</name>
<reference evidence="5" key="3">
    <citation type="submission" date="2025-09" db="UniProtKB">
        <authorList>
            <consortium name="Ensembl"/>
        </authorList>
    </citation>
    <scope>IDENTIFICATION</scope>
</reference>
<dbReference type="PANTHER" id="PTHR21353">
    <property type="match status" value="1"/>
</dbReference>
<evidence type="ECO:0000256" key="4">
    <source>
        <dbReference type="ARBA" id="ARBA00022525"/>
    </source>
</evidence>
<dbReference type="InterPro" id="IPR009079">
    <property type="entry name" value="4_helix_cytokine-like_core"/>
</dbReference>
<evidence type="ECO:0000313" key="6">
    <source>
        <dbReference type="Proteomes" id="UP000694397"/>
    </source>
</evidence>
<dbReference type="GO" id="GO:0007166">
    <property type="term" value="P:cell surface receptor signaling pathway"/>
    <property type="evidence" value="ECO:0007669"/>
    <property type="project" value="TreeGrafter"/>
</dbReference>
<dbReference type="GO" id="GO:0005615">
    <property type="term" value="C:extracellular space"/>
    <property type="evidence" value="ECO:0007669"/>
    <property type="project" value="UniProtKB-KW"/>
</dbReference>
<dbReference type="GeneTree" id="ENSGT01030000234981"/>
<dbReference type="SUPFAM" id="SSF47266">
    <property type="entry name" value="4-helical cytokines"/>
    <property type="match status" value="1"/>
</dbReference>
<keyword evidence="4" id="KW-0964">Secreted</keyword>
<sequence length="199" mass="22711">MRGCGGAVAQWVGPQSCSPVGLGFKSRLGCLATDWRPVLGVSPPPPALRPVSSAVTFSHLSNMPMVCRLKFYLLLLFTLESCHITESHKHQHGDRRLSSSIHFTRRIRSRIQTLLMHYKEQELGDSKFEDRSLMLKTLPSLNTDYFTWLHMKDTERLNRALRDLNIFLIHLDANRKQIEEGMNGQTDTVTRSMYGVQLD</sequence>
<dbReference type="OrthoDB" id="9446539at2759"/>
<reference evidence="5 6" key="1">
    <citation type="submission" date="2019-04" db="EMBL/GenBank/DDBJ databases">
        <authorList>
            <consortium name="Wellcome Sanger Institute Data Sharing"/>
        </authorList>
    </citation>
    <scope>NUCLEOTIDE SEQUENCE [LARGE SCALE GENOMIC DNA]</scope>
</reference>
<evidence type="ECO:0000256" key="2">
    <source>
        <dbReference type="ARBA" id="ARBA00007432"/>
    </source>
</evidence>
<dbReference type="GO" id="GO:0005125">
    <property type="term" value="F:cytokine activity"/>
    <property type="evidence" value="ECO:0007669"/>
    <property type="project" value="UniProtKB-KW"/>
</dbReference>
<keyword evidence="3" id="KW-0202">Cytokine</keyword>
<evidence type="ECO:0000256" key="1">
    <source>
        <dbReference type="ARBA" id="ARBA00004613"/>
    </source>
</evidence>
<protein>
    <submittedName>
        <fullName evidence="5">Uncharacterized protein</fullName>
    </submittedName>
</protein>
<keyword evidence="6" id="KW-1185">Reference proteome</keyword>
<dbReference type="AlphaFoldDB" id="A0A8C9SRE3"/>
<dbReference type="Gene3D" id="1.20.1250.10">
    <property type="match status" value="1"/>
</dbReference>
<evidence type="ECO:0000256" key="3">
    <source>
        <dbReference type="ARBA" id="ARBA00022514"/>
    </source>
</evidence>
<dbReference type="InterPro" id="IPR010681">
    <property type="entry name" value="PRF/CT"/>
</dbReference>